<evidence type="ECO:0000256" key="10">
    <source>
        <dbReference type="ARBA" id="ARBA00023242"/>
    </source>
</evidence>
<dbReference type="PRINTS" id="PR02086">
    <property type="entry name" value="PUTNUCHARBI1"/>
</dbReference>
<keyword evidence="7" id="KW-0540">Nuclease</keyword>
<keyword evidence="6" id="KW-0963">Cytoplasm</keyword>
<dbReference type="InterPro" id="IPR045249">
    <property type="entry name" value="HARBI1-like"/>
</dbReference>
<comment type="subcellular location">
    <subcellularLocation>
        <location evidence="3">Cytoplasm</location>
    </subcellularLocation>
    <subcellularLocation>
        <location evidence="2">Nucleus</location>
    </subcellularLocation>
</comment>
<evidence type="ECO:0000256" key="13">
    <source>
        <dbReference type="SAM" id="MobiDB-lite"/>
    </source>
</evidence>
<evidence type="ECO:0000313" key="15">
    <source>
        <dbReference type="EMBL" id="KAJ8352131.1"/>
    </source>
</evidence>
<comment type="function">
    <text evidence="12">Transposase-derived protein that may have nuclease activity. Does not have transposase activity.</text>
</comment>
<feature type="region of interest" description="Disordered" evidence="13">
    <location>
        <begin position="197"/>
        <end position="218"/>
    </location>
</feature>
<dbReference type="GO" id="GO:0005737">
    <property type="term" value="C:cytoplasm"/>
    <property type="evidence" value="ECO:0007669"/>
    <property type="project" value="UniProtKB-SubCell"/>
</dbReference>
<evidence type="ECO:0000256" key="7">
    <source>
        <dbReference type="ARBA" id="ARBA00022722"/>
    </source>
</evidence>
<proteinExistence type="inferred from homology"/>
<evidence type="ECO:0000313" key="16">
    <source>
        <dbReference type="Proteomes" id="UP001152622"/>
    </source>
</evidence>
<evidence type="ECO:0000256" key="3">
    <source>
        <dbReference type="ARBA" id="ARBA00004496"/>
    </source>
</evidence>
<keyword evidence="16" id="KW-1185">Reference proteome</keyword>
<accession>A0A9Q1F708</accession>
<evidence type="ECO:0000256" key="8">
    <source>
        <dbReference type="ARBA" id="ARBA00022723"/>
    </source>
</evidence>
<keyword evidence="9" id="KW-0378">Hydrolase</keyword>
<sequence length="218" mass="24575">MDDYVQMPSGARQHTVRQRFFEVAEFPDVVGCIDGTHFKIKAPSAYQNAFVNRKGYHSINAQIVCDHELKMTNCVIKWPGSKHDSFILRQSNLWAAFEEGTITGMLLADSGYPLRKWLMTPLLNPANDAEDRYNNAHIKTRNAVERCIGVLKRRWACLQKGITMEPDRAAVVAGACVVLHNLTIQWKVPYEEPAVEGQEENQLIPENHRSPAGATVQS</sequence>
<evidence type="ECO:0000256" key="9">
    <source>
        <dbReference type="ARBA" id="ARBA00022801"/>
    </source>
</evidence>
<feature type="domain" description="DDE Tnp4" evidence="14">
    <location>
        <begin position="33"/>
        <end position="181"/>
    </location>
</feature>
<dbReference type="Pfam" id="PF13359">
    <property type="entry name" value="DDE_Tnp_4"/>
    <property type="match status" value="1"/>
</dbReference>
<dbReference type="Proteomes" id="UP001152622">
    <property type="component" value="Chromosome 8"/>
</dbReference>
<dbReference type="PANTHER" id="PTHR22930">
    <property type="match status" value="1"/>
</dbReference>
<evidence type="ECO:0000256" key="5">
    <source>
        <dbReference type="ARBA" id="ARBA00015519"/>
    </source>
</evidence>
<dbReference type="InterPro" id="IPR027806">
    <property type="entry name" value="HARBI1_dom"/>
</dbReference>
<dbReference type="PANTHER" id="PTHR22930:SF267">
    <property type="entry name" value="NUCLEASE HARBI1-RELATED"/>
    <property type="match status" value="1"/>
</dbReference>
<reference evidence="15" key="1">
    <citation type="journal article" date="2023" name="Science">
        <title>Genome structures resolve the early diversification of teleost fishes.</title>
        <authorList>
            <person name="Parey E."/>
            <person name="Louis A."/>
            <person name="Montfort J."/>
            <person name="Bouchez O."/>
            <person name="Roques C."/>
            <person name="Iampietro C."/>
            <person name="Lluch J."/>
            <person name="Castinel A."/>
            <person name="Donnadieu C."/>
            <person name="Desvignes T."/>
            <person name="Floi Bucao C."/>
            <person name="Jouanno E."/>
            <person name="Wen M."/>
            <person name="Mejri S."/>
            <person name="Dirks R."/>
            <person name="Jansen H."/>
            <person name="Henkel C."/>
            <person name="Chen W.J."/>
            <person name="Zahm M."/>
            <person name="Cabau C."/>
            <person name="Klopp C."/>
            <person name="Thompson A.W."/>
            <person name="Robinson-Rechavi M."/>
            <person name="Braasch I."/>
            <person name="Lecointre G."/>
            <person name="Bobe J."/>
            <person name="Postlethwait J.H."/>
            <person name="Berthelot C."/>
            <person name="Roest Crollius H."/>
            <person name="Guiguen Y."/>
        </authorList>
    </citation>
    <scope>NUCLEOTIDE SEQUENCE</scope>
    <source>
        <strain evidence="15">WJC10195</strain>
    </source>
</reference>
<comment type="caution">
    <text evidence="15">The sequence shown here is derived from an EMBL/GenBank/DDBJ whole genome shotgun (WGS) entry which is preliminary data.</text>
</comment>
<organism evidence="15 16">
    <name type="scientific">Synaphobranchus kaupii</name>
    <name type="common">Kaup's arrowtooth eel</name>
    <dbReference type="NCBI Taxonomy" id="118154"/>
    <lineage>
        <taxon>Eukaryota</taxon>
        <taxon>Metazoa</taxon>
        <taxon>Chordata</taxon>
        <taxon>Craniata</taxon>
        <taxon>Vertebrata</taxon>
        <taxon>Euteleostomi</taxon>
        <taxon>Actinopterygii</taxon>
        <taxon>Neopterygii</taxon>
        <taxon>Teleostei</taxon>
        <taxon>Anguilliformes</taxon>
        <taxon>Synaphobranchidae</taxon>
        <taxon>Synaphobranchus</taxon>
    </lineage>
</organism>
<comment type="similarity">
    <text evidence="4">Belongs to the HARBI1 family.</text>
</comment>
<evidence type="ECO:0000256" key="12">
    <source>
        <dbReference type="ARBA" id="ARBA00045850"/>
    </source>
</evidence>
<keyword evidence="8" id="KW-0479">Metal-binding</keyword>
<evidence type="ECO:0000256" key="4">
    <source>
        <dbReference type="ARBA" id="ARBA00006958"/>
    </source>
</evidence>
<protein>
    <recommendedName>
        <fullName evidence="5">Putative nuclease HARBI1</fullName>
    </recommendedName>
    <alternativeName>
        <fullName evidence="11">Harbinger transposase-derived nuclease</fullName>
    </alternativeName>
</protein>
<evidence type="ECO:0000256" key="11">
    <source>
        <dbReference type="ARBA" id="ARBA00030126"/>
    </source>
</evidence>
<dbReference type="InterPro" id="IPR026103">
    <property type="entry name" value="HARBI1_animal"/>
</dbReference>
<dbReference type="GO" id="GO:0046872">
    <property type="term" value="F:metal ion binding"/>
    <property type="evidence" value="ECO:0007669"/>
    <property type="project" value="UniProtKB-KW"/>
</dbReference>
<evidence type="ECO:0000256" key="2">
    <source>
        <dbReference type="ARBA" id="ARBA00004123"/>
    </source>
</evidence>
<name>A0A9Q1F708_SYNKA</name>
<evidence type="ECO:0000259" key="14">
    <source>
        <dbReference type="Pfam" id="PF13359"/>
    </source>
</evidence>
<comment type="cofactor">
    <cofactor evidence="1">
        <name>a divalent metal cation</name>
        <dbReference type="ChEBI" id="CHEBI:60240"/>
    </cofactor>
</comment>
<evidence type="ECO:0000256" key="6">
    <source>
        <dbReference type="ARBA" id="ARBA00022490"/>
    </source>
</evidence>
<dbReference type="GO" id="GO:0004518">
    <property type="term" value="F:nuclease activity"/>
    <property type="evidence" value="ECO:0007669"/>
    <property type="project" value="UniProtKB-KW"/>
</dbReference>
<dbReference type="EMBL" id="JAINUF010000008">
    <property type="protein sequence ID" value="KAJ8352131.1"/>
    <property type="molecule type" value="Genomic_DNA"/>
</dbReference>
<gene>
    <name evidence="15" type="ORF">SKAU_G00236070</name>
</gene>
<evidence type="ECO:0000256" key="1">
    <source>
        <dbReference type="ARBA" id="ARBA00001968"/>
    </source>
</evidence>
<dbReference type="GO" id="GO:0016787">
    <property type="term" value="F:hydrolase activity"/>
    <property type="evidence" value="ECO:0007669"/>
    <property type="project" value="UniProtKB-KW"/>
</dbReference>
<dbReference type="OrthoDB" id="2415966at2759"/>
<keyword evidence="10" id="KW-0539">Nucleus</keyword>
<dbReference type="AlphaFoldDB" id="A0A9Q1F708"/>
<dbReference type="GO" id="GO:0005634">
    <property type="term" value="C:nucleus"/>
    <property type="evidence" value="ECO:0007669"/>
    <property type="project" value="UniProtKB-SubCell"/>
</dbReference>